<sequence>MLITARQARDCPMLPKVLDAIAVPRLAGGSPRRNPDRVSADKAYSSAANRELLRGKRIKMVIPQHPTKSPTGNAVGFAVDARRGLIRMRARAAM</sequence>
<organism evidence="2 3">
    <name type="scientific">Nocardia coubleae</name>
    <dbReference type="NCBI Taxonomy" id="356147"/>
    <lineage>
        <taxon>Bacteria</taxon>
        <taxon>Bacillati</taxon>
        <taxon>Actinomycetota</taxon>
        <taxon>Actinomycetes</taxon>
        <taxon>Mycobacteriales</taxon>
        <taxon>Nocardiaceae</taxon>
        <taxon>Nocardia</taxon>
    </lineage>
</organism>
<protein>
    <submittedName>
        <fullName evidence="2">Transposase</fullName>
    </submittedName>
</protein>
<comment type="caution">
    <text evidence="2">The sequence shown here is derived from an EMBL/GenBank/DDBJ whole genome shotgun (WGS) entry which is preliminary data.</text>
</comment>
<feature type="region of interest" description="Disordered" evidence="1">
    <location>
        <begin position="26"/>
        <end position="45"/>
    </location>
</feature>
<dbReference type="RefSeq" id="WP_167353263.1">
    <property type="nucleotide sequence ID" value="NZ_JAAXOM010000001.1"/>
</dbReference>
<gene>
    <name evidence="2" type="ORF">HGA10_01920</name>
</gene>
<proteinExistence type="predicted"/>
<dbReference type="EMBL" id="JAAXOM010000001">
    <property type="protein sequence ID" value="NKX86071.1"/>
    <property type="molecule type" value="Genomic_DNA"/>
</dbReference>
<reference evidence="2 3" key="1">
    <citation type="submission" date="2020-04" db="EMBL/GenBank/DDBJ databases">
        <title>MicrobeNet Type strains.</title>
        <authorList>
            <person name="Nicholson A.C."/>
        </authorList>
    </citation>
    <scope>NUCLEOTIDE SEQUENCE [LARGE SCALE GENOMIC DNA]</scope>
    <source>
        <strain evidence="2 3">DSM 44960</strain>
    </source>
</reference>
<evidence type="ECO:0000313" key="2">
    <source>
        <dbReference type="EMBL" id="NKX86071.1"/>
    </source>
</evidence>
<name>A0A846VZ08_9NOCA</name>
<dbReference type="AlphaFoldDB" id="A0A846VZ08"/>
<evidence type="ECO:0000313" key="3">
    <source>
        <dbReference type="Proteomes" id="UP000572007"/>
    </source>
</evidence>
<dbReference type="Proteomes" id="UP000572007">
    <property type="component" value="Unassembled WGS sequence"/>
</dbReference>
<evidence type="ECO:0000256" key="1">
    <source>
        <dbReference type="SAM" id="MobiDB-lite"/>
    </source>
</evidence>
<accession>A0A846VZ08</accession>
<keyword evidence="3" id="KW-1185">Reference proteome</keyword>